<evidence type="ECO:0000313" key="4">
    <source>
        <dbReference type="Proteomes" id="UP001208570"/>
    </source>
</evidence>
<keyword evidence="2" id="KW-0472">Membrane</keyword>
<keyword evidence="4" id="KW-1185">Reference proteome</keyword>
<feature type="region of interest" description="Disordered" evidence="1">
    <location>
        <begin position="163"/>
        <end position="188"/>
    </location>
</feature>
<dbReference type="AlphaFoldDB" id="A0AAD9JB71"/>
<feature type="region of interest" description="Disordered" evidence="1">
    <location>
        <begin position="259"/>
        <end position="285"/>
    </location>
</feature>
<reference evidence="3" key="1">
    <citation type="journal article" date="2023" name="Mol. Biol. Evol.">
        <title>Third-Generation Sequencing Reveals the Adaptive Role of the Epigenome in Three Deep-Sea Polychaetes.</title>
        <authorList>
            <person name="Perez M."/>
            <person name="Aroh O."/>
            <person name="Sun Y."/>
            <person name="Lan Y."/>
            <person name="Juniper S.K."/>
            <person name="Young C.R."/>
            <person name="Angers B."/>
            <person name="Qian P.Y."/>
        </authorList>
    </citation>
    <scope>NUCLEOTIDE SEQUENCE</scope>
    <source>
        <strain evidence="3">P08H-3</strain>
    </source>
</reference>
<feature type="region of interest" description="Disordered" evidence="1">
    <location>
        <begin position="1"/>
        <end position="32"/>
    </location>
</feature>
<evidence type="ECO:0000256" key="1">
    <source>
        <dbReference type="SAM" id="MobiDB-lite"/>
    </source>
</evidence>
<protein>
    <submittedName>
        <fullName evidence="3">Uncharacterized protein</fullName>
    </submittedName>
</protein>
<evidence type="ECO:0000313" key="3">
    <source>
        <dbReference type="EMBL" id="KAK2149851.1"/>
    </source>
</evidence>
<keyword evidence="2" id="KW-1133">Transmembrane helix</keyword>
<dbReference type="Proteomes" id="UP001208570">
    <property type="component" value="Unassembled WGS sequence"/>
</dbReference>
<name>A0AAD9JB71_9ANNE</name>
<keyword evidence="2" id="KW-0812">Transmembrane</keyword>
<gene>
    <name evidence="3" type="ORF">LSH36_434g01046</name>
</gene>
<comment type="caution">
    <text evidence="3">The sequence shown here is derived from an EMBL/GenBank/DDBJ whole genome shotgun (WGS) entry which is preliminary data.</text>
</comment>
<accession>A0AAD9JB71</accession>
<dbReference type="EMBL" id="JAODUP010000434">
    <property type="protein sequence ID" value="KAK2149851.1"/>
    <property type="molecule type" value="Genomic_DNA"/>
</dbReference>
<feature type="transmembrane region" description="Helical" evidence="2">
    <location>
        <begin position="52"/>
        <end position="74"/>
    </location>
</feature>
<sequence length="285" mass="31248">MTMPTTTTAKTTATTATTAATARAPTPNTTTMDITINTTGGASSRFLSTDEIIGISVVGGVVLLIVILAVVLICKRRYRKSRASNENASATGILQNDTNRITRGYVLPSPSSIDTELRETELSDIPIPESLPGIPPNCKRSFSVGSVYMDMTSNQRMVMDKPVRAPSPHKRMPHSYINTGKDKNKFNPDIDEKEDYANREAWLELEKSRSITDDGMIDGKLKFVMASNEDSRRYVDSTVAGREEHIELPLYQNLHDDYNTTGQDLSVPPPAGHNRGGKAKYVNAP</sequence>
<evidence type="ECO:0000256" key="2">
    <source>
        <dbReference type="SAM" id="Phobius"/>
    </source>
</evidence>
<proteinExistence type="predicted"/>
<organism evidence="3 4">
    <name type="scientific">Paralvinella palmiformis</name>
    <dbReference type="NCBI Taxonomy" id="53620"/>
    <lineage>
        <taxon>Eukaryota</taxon>
        <taxon>Metazoa</taxon>
        <taxon>Spiralia</taxon>
        <taxon>Lophotrochozoa</taxon>
        <taxon>Annelida</taxon>
        <taxon>Polychaeta</taxon>
        <taxon>Sedentaria</taxon>
        <taxon>Canalipalpata</taxon>
        <taxon>Terebellida</taxon>
        <taxon>Terebelliformia</taxon>
        <taxon>Alvinellidae</taxon>
        <taxon>Paralvinella</taxon>
    </lineage>
</organism>